<feature type="transmembrane region" description="Helical" evidence="1">
    <location>
        <begin position="162"/>
        <end position="180"/>
    </location>
</feature>
<dbReference type="AlphaFoldDB" id="A0A1Q6DSB2"/>
<evidence type="ECO:0000313" key="3">
    <source>
        <dbReference type="Proteomes" id="UP000185744"/>
    </source>
</evidence>
<name>A0A1Q6DSB2_METT1</name>
<keyword evidence="3" id="KW-1185">Reference proteome</keyword>
<evidence type="ECO:0000313" key="2">
    <source>
        <dbReference type="EMBL" id="OKY77265.1"/>
    </source>
</evidence>
<dbReference type="Proteomes" id="UP000185744">
    <property type="component" value="Unassembled WGS sequence"/>
</dbReference>
<keyword evidence="1" id="KW-0472">Membrane</keyword>
<protein>
    <submittedName>
        <fullName evidence="2">ABC-type transport system permease involved in multi-copper enzyme maturation</fullName>
    </submittedName>
</protein>
<dbReference type="GO" id="GO:0140359">
    <property type="term" value="F:ABC-type transporter activity"/>
    <property type="evidence" value="ECO:0007669"/>
    <property type="project" value="InterPro"/>
</dbReference>
<feature type="transmembrane region" description="Helical" evidence="1">
    <location>
        <begin position="241"/>
        <end position="259"/>
    </location>
</feature>
<dbReference type="EMBL" id="MSDW01000002">
    <property type="protein sequence ID" value="OKY77265.1"/>
    <property type="molecule type" value="Genomic_DNA"/>
</dbReference>
<evidence type="ECO:0000256" key="1">
    <source>
        <dbReference type="SAM" id="Phobius"/>
    </source>
</evidence>
<dbReference type="Pfam" id="PF12679">
    <property type="entry name" value="ABC2_membrane_2"/>
    <property type="match status" value="1"/>
</dbReference>
<organism evidence="2 3">
    <name type="scientific">Methanohalarchaeum thermophilum</name>
    <dbReference type="NCBI Taxonomy" id="1903181"/>
    <lineage>
        <taxon>Archaea</taxon>
        <taxon>Methanobacteriati</taxon>
        <taxon>Methanobacteriota</taxon>
        <taxon>Methanonatronarchaeia</taxon>
        <taxon>Methanonatronarchaeales</taxon>
        <taxon>Methanonatronarchaeaceae</taxon>
        <taxon>Candidatus Methanohalarchaeum</taxon>
    </lineage>
</organism>
<dbReference type="PANTHER" id="PTHR37305:SF1">
    <property type="entry name" value="MEMBRANE PROTEIN"/>
    <property type="match status" value="1"/>
</dbReference>
<dbReference type="STRING" id="1903181.BTN85_1913"/>
<accession>A0A1Q6DSB2</accession>
<gene>
    <name evidence="2" type="ORF">BTN85_1913</name>
</gene>
<feature type="transmembrane region" description="Helical" evidence="1">
    <location>
        <begin position="72"/>
        <end position="92"/>
    </location>
</feature>
<dbReference type="GO" id="GO:0005886">
    <property type="term" value="C:plasma membrane"/>
    <property type="evidence" value="ECO:0007669"/>
    <property type="project" value="UniProtKB-SubCell"/>
</dbReference>
<feature type="transmembrane region" description="Helical" evidence="1">
    <location>
        <begin position="17"/>
        <end position="37"/>
    </location>
</feature>
<dbReference type="PANTHER" id="PTHR37305">
    <property type="entry name" value="INTEGRAL MEMBRANE PROTEIN-RELATED"/>
    <property type="match status" value="1"/>
</dbReference>
<keyword evidence="1" id="KW-0812">Transmembrane</keyword>
<keyword evidence="1" id="KW-1133">Transmembrane helix</keyword>
<proteinExistence type="predicted"/>
<reference evidence="2" key="1">
    <citation type="submission" date="2016-12" db="EMBL/GenBank/DDBJ databases">
        <title>Discovery of methanogenic haloarchaea.</title>
        <authorList>
            <person name="Sorokin D.Y."/>
            <person name="Makarova K.S."/>
            <person name="Abbas B."/>
            <person name="Ferrer M."/>
            <person name="Golyshin P.N."/>
        </authorList>
    </citation>
    <scope>NUCLEOTIDE SEQUENCE [LARGE SCALE GENOMIC DNA]</scope>
    <source>
        <strain evidence="2">HMET1</strain>
    </source>
</reference>
<feature type="transmembrane region" description="Helical" evidence="1">
    <location>
        <begin position="192"/>
        <end position="209"/>
    </location>
</feature>
<sequence>MLPITSFDFKRKIKSKIGVSIALTALALLIIGVFPSIQESGVDFGQYIENLPPAFAKAFGASIANYNTIEGFLSIEFYSFFWLAVLGAYFAYKGGSLISGEIENQRIDLILSNPVSRTRIAIEKFLSLLPDILIINIIVASSIYLGTIAINEKIALNAILKVHAASIPFWLACGALGLLISTIINQEKRSQLYAAGIIFAMYLIETITIETKYEILSKLSFTHYYKPVNLLSLGEIEPNNVIILTTLTLILVALSTIIFEKKDIKT</sequence>
<feature type="transmembrane region" description="Helical" evidence="1">
    <location>
        <begin position="125"/>
        <end position="150"/>
    </location>
</feature>
<dbReference type="InParanoid" id="A0A1Q6DSB2"/>
<comment type="caution">
    <text evidence="2">The sequence shown here is derived from an EMBL/GenBank/DDBJ whole genome shotgun (WGS) entry which is preliminary data.</text>
</comment>